<gene>
    <name evidence="1" type="ORF">BN2476_640068</name>
</gene>
<reference evidence="1" key="1">
    <citation type="submission" date="2016-12" db="EMBL/GenBank/DDBJ databases">
        <authorList>
            <person name="Moulin L."/>
        </authorList>
    </citation>
    <scope>NUCLEOTIDE SEQUENCE [LARGE SCALE GENOMIC DNA]</scope>
    <source>
        <strain evidence="1">STM 7183</strain>
    </source>
</reference>
<comment type="caution">
    <text evidence="1">The sequence shown here is derived from an EMBL/GenBank/DDBJ whole genome shotgun (WGS) entry which is preliminary data.</text>
</comment>
<accession>A0A1N7SMA8</accession>
<sequence length="68" mass="7656">MLYSGEAWEYLDFNLSMCGFRDFMNSPVPRTASHLLSIRWMCGGSAARLSQRWHAGMRVASGSLPLQC</sequence>
<protein>
    <submittedName>
        <fullName evidence="1">Uncharacterized protein</fullName>
    </submittedName>
</protein>
<dbReference type="EMBL" id="CYGY02000064">
    <property type="protein sequence ID" value="SIT48539.1"/>
    <property type="molecule type" value="Genomic_DNA"/>
</dbReference>
<proteinExistence type="predicted"/>
<evidence type="ECO:0000313" key="1">
    <source>
        <dbReference type="EMBL" id="SIT48539.1"/>
    </source>
</evidence>
<keyword evidence="2" id="KW-1185">Reference proteome</keyword>
<organism evidence="1 2">
    <name type="scientific">Paraburkholderia piptadeniae</name>
    <dbReference type="NCBI Taxonomy" id="1701573"/>
    <lineage>
        <taxon>Bacteria</taxon>
        <taxon>Pseudomonadati</taxon>
        <taxon>Pseudomonadota</taxon>
        <taxon>Betaproteobacteria</taxon>
        <taxon>Burkholderiales</taxon>
        <taxon>Burkholderiaceae</taxon>
        <taxon>Paraburkholderia</taxon>
    </lineage>
</organism>
<evidence type="ECO:0000313" key="2">
    <source>
        <dbReference type="Proteomes" id="UP000195569"/>
    </source>
</evidence>
<name>A0A1N7SMA8_9BURK</name>
<dbReference type="Proteomes" id="UP000195569">
    <property type="component" value="Unassembled WGS sequence"/>
</dbReference>
<dbReference type="AlphaFoldDB" id="A0A1N7SMA8"/>